<evidence type="ECO:0000256" key="8">
    <source>
        <dbReference type="ARBA" id="ARBA00022777"/>
    </source>
</evidence>
<keyword evidence="6 14" id="KW-0812">Transmembrane</keyword>
<organism evidence="17 18">
    <name type="scientific">Pelagicoccus albus</name>
    <dbReference type="NCBI Taxonomy" id="415222"/>
    <lineage>
        <taxon>Bacteria</taxon>
        <taxon>Pseudomonadati</taxon>
        <taxon>Verrucomicrobiota</taxon>
        <taxon>Opitutia</taxon>
        <taxon>Puniceicoccales</taxon>
        <taxon>Pelagicoccaceae</taxon>
        <taxon>Pelagicoccus</taxon>
    </lineage>
</organism>
<keyword evidence="4 13" id="KW-0597">Phosphoprotein</keyword>
<evidence type="ECO:0000313" key="18">
    <source>
        <dbReference type="Proteomes" id="UP000526501"/>
    </source>
</evidence>
<dbReference type="EMBL" id="JACHVC010000012">
    <property type="protein sequence ID" value="MBC2606701.1"/>
    <property type="molecule type" value="Genomic_DNA"/>
</dbReference>
<dbReference type="CDD" id="cd00082">
    <property type="entry name" value="HisKA"/>
    <property type="match status" value="1"/>
</dbReference>
<dbReference type="FunFam" id="3.30.565.10:FF:000010">
    <property type="entry name" value="Sensor histidine kinase RcsC"/>
    <property type="match status" value="1"/>
</dbReference>
<dbReference type="InterPro" id="IPR003594">
    <property type="entry name" value="HATPase_dom"/>
</dbReference>
<dbReference type="SMART" id="SM00388">
    <property type="entry name" value="HisKA"/>
    <property type="match status" value="1"/>
</dbReference>
<keyword evidence="8" id="KW-0418">Kinase</keyword>
<dbReference type="InterPro" id="IPR001789">
    <property type="entry name" value="Sig_transdc_resp-reg_receiver"/>
</dbReference>
<keyword evidence="12 14" id="KW-0472">Membrane</keyword>
<evidence type="ECO:0000256" key="7">
    <source>
        <dbReference type="ARBA" id="ARBA00022741"/>
    </source>
</evidence>
<dbReference type="Proteomes" id="UP000526501">
    <property type="component" value="Unassembled WGS sequence"/>
</dbReference>
<keyword evidence="10 14" id="KW-1133">Transmembrane helix</keyword>
<evidence type="ECO:0000256" key="3">
    <source>
        <dbReference type="ARBA" id="ARBA00012438"/>
    </source>
</evidence>
<feature type="transmembrane region" description="Helical" evidence="14">
    <location>
        <begin position="160"/>
        <end position="180"/>
    </location>
</feature>
<dbReference type="SUPFAM" id="SSF52172">
    <property type="entry name" value="CheY-like"/>
    <property type="match status" value="1"/>
</dbReference>
<dbReference type="RefSeq" id="WP_185660568.1">
    <property type="nucleotide sequence ID" value="NZ_JACHVC010000012.1"/>
</dbReference>
<dbReference type="SUPFAM" id="SSF55874">
    <property type="entry name" value="ATPase domain of HSP90 chaperone/DNA topoisomerase II/histidine kinase"/>
    <property type="match status" value="1"/>
</dbReference>
<dbReference type="InterPro" id="IPR011006">
    <property type="entry name" value="CheY-like_superfamily"/>
</dbReference>
<comment type="catalytic activity">
    <reaction evidence="1">
        <text>ATP + protein L-histidine = ADP + protein N-phospho-L-histidine.</text>
        <dbReference type="EC" id="2.7.13.3"/>
    </reaction>
</comment>
<feature type="domain" description="Response regulatory" evidence="16">
    <location>
        <begin position="463"/>
        <end position="582"/>
    </location>
</feature>
<keyword evidence="11" id="KW-0902">Two-component regulatory system</keyword>
<evidence type="ECO:0000313" key="17">
    <source>
        <dbReference type="EMBL" id="MBC2606701.1"/>
    </source>
</evidence>
<dbReference type="AlphaFoldDB" id="A0A7X1B6S5"/>
<dbReference type="Pfam" id="PF02518">
    <property type="entry name" value="HATPase_c"/>
    <property type="match status" value="1"/>
</dbReference>
<feature type="transmembrane region" description="Helical" evidence="14">
    <location>
        <begin position="21"/>
        <end position="38"/>
    </location>
</feature>
<dbReference type="InterPro" id="IPR036890">
    <property type="entry name" value="HATPase_C_sf"/>
</dbReference>
<dbReference type="CDD" id="cd17546">
    <property type="entry name" value="REC_hyHK_CKI1_RcsC-like"/>
    <property type="match status" value="1"/>
</dbReference>
<dbReference type="FunFam" id="1.10.287.130:FF:000004">
    <property type="entry name" value="Ethylene receptor 1"/>
    <property type="match status" value="1"/>
</dbReference>
<feature type="transmembrane region" description="Helical" evidence="14">
    <location>
        <begin position="107"/>
        <end position="128"/>
    </location>
</feature>
<evidence type="ECO:0000259" key="15">
    <source>
        <dbReference type="PROSITE" id="PS50109"/>
    </source>
</evidence>
<keyword evidence="18" id="KW-1185">Reference proteome</keyword>
<sequence>MDRRLQARTCAELNGRLVHAFYVYPSFFITILWTSSYADDHPRMLYGMIELSCVGLIWRVSTMLRIRSMLLHRSNQWIWEIAGSIILIAAPVGVMCSHAILEYGFGTWEFLIILIWSVGASVGGMVTFQPNFRLSLVHQAVVLPPPFVTSLFVGSERGIAYAYANALLFVFLLAQGYRFYRNYRAGELARMQEAERMRELRLAKREAEQANSAKTRFLSAMSHEIRTPMHGIIGMAHLLGGTKLDTAQKEYLETIQSSSESLLSLLNDVLDLAKIEAGKMSLDSAACDAASLVVQSCRTFQASANLKGLDLKWQVPEHPVLVVADPTRLRQILLNLIGNAVKFTEAGEVLVGLETKAVDEKTVKLAFSVQDSGPGIEPEHREEIFKAFSQGAQNPQATQKGTGLGLSISNRLAHMMGGSLRIEESAEPGACFVFEAEFAIARVSTERGADTADSSSHQGRSMRLLLAEDHPVNRRLALALLKREGHSVDVAVDGVEAVEAYQENSYDAILMDVQMPRLGGVEATLQIRDLEKKHGLRKTPIFALTAGVMAEDREAFKSAGIDAYLGKPFKPHELKALLQQVPIGE</sequence>
<dbReference type="SUPFAM" id="SSF47384">
    <property type="entry name" value="Homodimeric domain of signal transducing histidine kinase"/>
    <property type="match status" value="1"/>
</dbReference>
<evidence type="ECO:0000256" key="9">
    <source>
        <dbReference type="ARBA" id="ARBA00022840"/>
    </source>
</evidence>
<dbReference type="GO" id="GO:0005524">
    <property type="term" value="F:ATP binding"/>
    <property type="evidence" value="ECO:0007669"/>
    <property type="project" value="UniProtKB-KW"/>
</dbReference>
<dbReference type="PRINTS" id="PR00344">
    <property type="entry name" value="BCTRLSENSOR"/>
</dbReference>
<dbReference type="Gene3D" id="3.30.565.10">
    <property type="entry name" value="Histidine kinase-like ATPase, C-terminal domain"/>
    <property type="match status" value="1"/>
</dbReference>
<dbReference type="InterPro" id="IPR036097">
    <property type="entry name" value="HisK_dim/P_sf"/>
</dbReference>
<protein>
    <recommendedName>
        <fullName evidence="3">histidine kinase</fullName>
        <ecNumber evidence="3">2.7.13.3</ecNumber>
    </recommendedName>
</protein>
<evidence type="ECO:0000256" key="11">
    <source>
        <dbReference type="ARBA" id="ARBA00023012"/>
    </source>
</evidence>
<dbReference type="SMART" id="SM00448">
    <property type="entry name" value="REC"/>
    <property type="match status" value="1"/>
</dbReference>
<dbReference type="Gene3D" id="3.40.50.2300">
    <property type="match status" value="1"/>
</dbReference>
<dbReference type="SMART" id="SM00387">
    <property type="entry name" value="HATPase_c"/>
    <property type="match status" value="1"/>
</dbReference>
<evidence type="ECO:0000256" key="4">
    <source>
        <dbReference type="ARBA" id="ARBA00022553"/>
    </source>
</evidence>
<dbReference type="EC" id="2.7.13.3" evidence="3"/>
<evidence type="ECO:0000256" key="2">
    <source>
        <dbReference type="ARBA" id="ARBA00004370"/>
    </source>
</evidence>
<dbReference type="InterPro" id="IPR004358">
    <property type="entry name" value="Sig_transdc_His_kin-like_C"/>
</dbReference>
<evidence type="ECO:0000256" key="13">
    <source>
        <dbReference type="PROSITE-ProRule" id="PRU00169"/>
    </source>
</evidence>
<comment type="caution">
    <text evidence="17">The sequence shown here is derived from an EMBL/GenBank/DDBJ whole genome shotgun (WGS) entry which is preliminary data.</text>
</comment>
<feature type="transmembrane region" description="Helical" evidence="14">
    <location>
        <begin position="78"/>
        <end position="101"/>
    </location>
</feature>
<dbReference type="PANTHER" id="PTHR45339">
    <property type="entry name" value="HYBRID SIGNAL TRANSDUCTION HISTIDINE KINASE J"/>
    <property type="match status" value="1"/>
</dbReference>
<feature type="domain" description="Histidine kinase" evidence="15">
    <location>
        <begin position="220"/>
        <end position="440"/>
    </location>
</feature>
<feature type="modified residue" description="4-aspartylphosphate" evidence="13">
    <location>
        <position position="512"/>
    </location>
</feature>
<evidence type="ECO:0000256" key="10">
    <source>
        <dbReference type="ARBA" id="ARBA00022989"/>
    </source>
</evidence>
<reference evidence="17 18" key="1">
    <citation type="submission" date="2020-07" db="EMBL/GenBank/DDBJ databases">
        <authorList>
            <person name="Feng X."/>
        </authorList>
    </citation>
    <scope>NUCLEOTIDE SEQUENCE [LARGE SCALE GENOMIC DNA]</scope>
    <source>
        <strain evidence="17 18">JCM23202</strain>
    </source>
</reference>
<evidence type="ECO:0000256" key="14">
    <source>
        <dbReference type="SAM" id="Phobius"/>
    </source>
</evidence>
<evidence type="ECO:0000256" key="12">
    <source>
        <dbReference type="ARBA" id="ARBA00023136"/>
    </source>
</evidence>
<dbReference type="Pfam" id="PF00512">
    <property type="entry name" value="HisKA"/>
    <property type="match status" value="1"/>
</dbReference>
<evidence type="ECO:0000256" key="1">
    <source>
        <dbReference type="ARBA" id="ARBA00000085"/>
    </source>
</evidence>
<proteinExistence type="predicted"/>
<evidence type="ECO:0000259" key="16">
    <source>
        <dbReference type="PROSITE" id="PS50110"/>
    </source>
</evidence>
<name>A0A7X1B6S5_9BACT</name>
<evidence type="ECO:0000256" key="6">
    <source>
        <dbReference type="ARBA" id="ARBA00022692"/>
    </source>
</evidence>
<dbReference type="PROSITE" id="PS50109">
    <property type="entry name" value="HIS_KIN"/>
    <property type="match status" value="1"/>
</dbReference>
<dbReference type="Gene3D" id="1.10.287.130">
    <property type="match status" value="1"/>
</dbReference>
<comment type="subcellular location">
    <subcellularLocation>
        <location evidence="2">Membrane</location>
    </subcellularLocation>
</comment>
<dbReference type="InterPro" id="IPR005467">
    <property type="entry name" value="His_kinase_dom"/>
</dbReference>
<dbReference type="InterPro" id="IPR003661">
    <property type="entry name" value="HisK_dim/P_dom"/>
</dbReference>
<gene>
    <name evidence="17" type="ORF">H5P27_11665</name>
</gene>
<accession>A0A7X1B6S5</accession>
<dbReference type="GO" id="GO:0000155">
    <property type="term" value="F:phosphorelay sensor kinase activity"/>
    <property type="evidence" value="ECO:0007669"/>
    <property type="project" value="InterPro"/>
</dbReference>
<keyword evidence="7" id="KW-0547">Nucleotide-binding</keyword>
<dbReference type="PROSITE" id="PS50110">
    <property type="entry name" value="RESPONSE_REGULATORY"/>
    <property type="match status" value="1"/>
</dbReference>
<dbReference type="CDD" id="cd16922">
    <property type="entry name" value="HATPase_EvgS-ArcB-TorS-like"/>
    <property type="match status" value="1"/>
</dbReference>
<keyword evidence="9" id="KW-0067">ATP-binding</keyword>
<dbReference type="Pfam" id="PF00072">
    <property type="entry name" value="Response_reg"/>
    <property type="match status" value="1"/>
</dbReference>
<dbReference type="GO" id="GO:0016020">
    <property type="term" value="C:membrane"/>
    <property type="evidence" value="ECO:0007669"/>
    <property type="project" value="UniProtKB-SubCell"/>
</dbReference>
<keyword evidence="5" id="KW-0808">Transferase</keyword>
<dbReference type="PANTHER" id="PTHR45339:SF1">
    <property type="entry name" value="HYBRID SIGNAL TRANSDUCTION HISTIDINE KINASE J"/>
    <property type="match status" value="1"/>
</dbReference>
<evidence type="ECO:0000256" key="5">
    <source>
        <dbReference type="ARBA" id="ARBA00022679"/>
    </source>
</evidence>